<reference evidence="1 2" key="1">
    <citation type="submission" date="2019-03" db="EMBL/GenBank/DDBJ databases">
        <title>Single cell metagenomics reveals metabolic interactions within the superorganism composed of flagellate Streblomastix strix and complex community of Bacteroidetes bacteria on its surface.</title>
        <authorList>
            <person name="Treitli S.C."/>
            <person name="Kolisko M."/>
            <person name="Husnik F."/>
            <person name="Keeling P."/>
            <person name="Hampl V."/>
        </authorList>
    </citation>
    <scope>NUCLEOTIDE SEQUENCE [LARGE SCALE GENOMIC DNA]</scope>
    <source>
        <strain evidence="1">ST1C</strain>
    </source>
</reference>
<dbReference type="Proteomes" id="UP000324800">
    <property type="component" value="Unassembled WGS sequence"/>
</dbReference>
<comment type="caution">
    <text evidence="1">The sequence shown here is derived from an EMBL/GenBank/DDBJ whole genome shotgun (WGS) entry which is preliminary data.</text>
</comment>
<proteinExistence type="predicted"/>
<gene>
    <name evidence="1" type="ORF">EZS28_012805</name>
</gene>
<evidence type="ECO:0000313" key="1">
    <source>
        <dbReference type="EMBL" id="KAA6391667.1"/>
    </source>
</evidence>
<accession>A0A5J4W9W1</accession>
<protein>
    <submittedName>
        <fullName evidence="1">Uncharacterized protein</fullName>
    </submittedName>
</protein>
<feature type="non-terminal residue" evidence="1">
    <location>
        <position position="383"/>
    </location>
</feature>
<evidence type="ECO:0000313" key="2">
    <source>
        <dbReference type="Proteomes" id="UP000324800"/>
    </source>
</evidence>
<organism evidence="1 2">
    <name type="scientific">Streblomastix strix</name>
    <dbReference type="NCBI Taxonomy" id="222440"/>
    <lineage>
        <taxon>Eukaryota</taxon>
        <taxon>Metamonada</taxon>
        <taxon>Preaxostyla</taxon>
        <taxon>Oxymonadida</taxon>
        <taxon>Streblomastigidae</taxon>
        <taxon>Streblomastix</taxon>
    </lineage>
</organism>
<dbReference type="AlphaFoldDB" id="A0A5J4W9W1"/>
<dbReference type="EMBL" id="SNRW01002804">
    <property type="protein sequence ID" value="KAA6391667.1"/>
    <property type="molecule type" value="Genomic_DNA"/>
</dbReference>
<sequence length="383" mass="42582">MQPTVPIIPPIPGCNVLTGPANATITLLNVALNEVLKAQSIYPQSFSKSRKQFIDLLVTQLTGDGQRYTCAPLGARGTGICSMVQACQVNWQITIPAGRLALKINIADQTAVAGAATAQFRVNFTENADYTFAQLRTMTAGANADIQQLCNNTEHIKFQLGISTACGPFQQFSIYKDNTKLWNTSIYAREQAVISANSLSDLCTNNSVSVSTLESIVAGKRHCGIFIDISVDAFSATAGRLNYLIPYSIKFSGVLDLNQMNPIFNSFPVLARYQVSLYLQLWTQDFIQDLKIVWLNKKNMVTNEHLAYQMIPPEKPDIIILKHSGQVAYDTYTIRIDNMEAKPISEKFPTNSISQIKDEKFNKLDISNIRFYMENQEAIIDLI</sequence>
<name>A0A5J4W9W1_9EUKA</name>